<dbReference type="InterPro" id="IPR012910">
    <property type="entry name" value="Plug_dom"/>
</dbReference>
<keyword evidence="5" id="KW-0732">Signal</keyword>
<evidence type="ECO:0000256" key="1">
    <source>
        <dbReference type="ARBA" id="ARBA00004571"/>
    </source>
</evidence>
<evidence type="ECO:0000256" key="2">
    <source>
        <dbReference type="ARBA" id="ARBA00022448"/>
    </source>
</evidence>
<keyword evidence="4 9" id="KW-0812">Transmembrane</keyword>
<dbReference type="InterPro" id="IPR010917">
    <property type="entry name" value="TonB_rcpt_CS"/>
</dbReference>
<keyword evidence="16" id="KW-1185">Reference proteome</keyword>
<evidence type="ECO:0000256" key="5">
    <source>
        <dbReference type="ARBA" id="ARBA00022729"/>
    </source>
</evidence>
<feature type="domain" description="TonB-dependent receptor-like beta-barrel" evidence="13">
    <location>
        <begin position="290"/>
        <end position="699"/>
    </location>
</feature>
<evidence type="ECO:0000313" key="16">
    <source>
        <dbReference type="Proteomes" id="UP001160625"/>
    </source>
</evidence>
<evidence type="ECO:0000256" key="6">
    <source>
        <dbReference type="ARBA" id="ARBA00023077"/>
    </source>
</evidence>
<dbReference type="PANTHER" id="PTHR30069:SF39">
    <property type="entry name" value="BLL6183 PROTEIN"/>
    <property type="match status" value="1"/>
</dbReference>
<reference evidence="15" key="1">
    <citation type="submission" date="2023-04" db="EMBL/GenBank/DDBJ databases">
        <title>Sphingomonas sp. MAHUQ-71 isolated from rice field.</title>
        <authorList>
            <person name="Huq M.A."/>
        </authorList>
    </citation>
    <scope>NUCLEOTIDE SEQUENCE</scope>
    <source>
        <strain evidence="15">MAHUQ-71</strain>
    </source>
</reference>
<keyword evidence="6 11" id="KW-0798">TonB box</keyword>
<dbReference type="SUPFAM" id="SSF56935">
    <property type="entry name" value="Porins"/>
    <property type="match status" value="1"/>
</dbReference>
<evidence type="ECO:0000256" key="12">
    <source>
        <dbReference type="SAM" id="MobiDB-lite"/>
    </source>
</evidence>
<sequence>MAFATDAPVPESAQIIVTAPGGAIDNDDAVGIDGRAIQAAGTPELLQALARNIAGVSLQDAQNNPFQPNLVYRGFTASPLQGTAQGLAFYVDGGRFNQPFGDTVDFDLLPAAAIDTITIKDASPVYGLNALGGAVVVATKTGRSFQGLSITGAGGNYGWAEGSVEAGWKNGPWSAYAAVQESHDGGWRRHSSSSLYNGFADLGYDGTSAGIHLKITGADSDLTGNGSSPVELLAADRRAVFTWPDNTRNRFGRVSLHPWAALSDTTRIEASLYLQRLRQKTVNGDNADVDACDEDETMLCLENAEDEQNPLIDATGAQVPALLDDDDPYGVLNRSTTRSTAGGALVQLVDKRPLLGGTNRLAVGASHDGSRTLFHSSTELGALTDTRGVDGLGPIIAQPDGSITPVSLKARTRYAGFFISDTLPLGPRLSAEIGLRYNIARVILDDRIGTDLNGRHTFRRFNPGAELDYEVSKGLSLRAGYAETNRAPTPAELSCAGPDDPCSFTNFFVGDPPLKQVVAKSWEAGGSGKFDVSGWSFDWLVSAYRSTNHNDIQFIASDVRGRAYFQNVGQTRRQGVEASLNATRGPWKAGVSYAFTDATFRNPLILNSPDNPSADDDGTIAVSRDNRLPGIPRHRATFSLDYVGDRFTLGGDVQAQSGQYLFGDEANEQPKTRAFAVVDLRGSFKLFGPLWAFAEVSNLLDRHTATFGTFSETDEVYLSEAPGAEDPRSLGPGAPRRWKAGLKARF</sequence>
<dbReference type="InterPro" id="IPR000531">
    <property type="entry name" value="Beta-barrel_TonB"/>
</dbReference>
<evidence type="ECO:0000313" key="15">
    <source>
        <dbReference type="EMBL" id="MDH7637387.1"/>
    </source>
</evidence>
<accession>A0ABT6MWL4</accession>
<dbReference type="InterPro" id="IPR036942">
    <property type="entry name" value="Beta-barrel_TonB_sf"/>
</dbReference>
<feature type="domain" description="TonB-dependent receptor plug" evidence="14">
    <location>
        <begin position="32"/>
        <end position="134"/>
    </location>
</feature>
<dbReference type="Pfam" id="PF07715">
    <property type="entry name" value="Plug"/>
    <property type="match status" value="1"/>
</dbReference>
<dbReference type="Gene3D" id="2.170.130.10">
    <property type="entry name" value="TonB-dependent receptor, plug domain"/>
    <property type="match status" value="1"/>
</dbReference>
<dbReference type="Pfam" id="PF00593">
    <property type="entry name" value="TonB_dep_Rec_b-barrel"/>
    <property type="match status" value="1"/>
</dbReference>
<feature type="region of interest" description="Disordered" evidence="12">
    <location>
        <begin position="606"/>
        <end position="626"/>
    </location>
</feature>
<organism evidence="15 16">
    <name type="scientific">Sphingomonas oryzagri</name>
    <dbReference type="NCBI Taxonomy" id="3042314"/>
    <lineage>
        <taxon>Bacteria</taxon>
        <taxon>Pseudomonadati</taxon>
        <taxon>Pseudomonadota</taxon>
        <taxon>Alphaproteobacteria</taxon>
        <taxon>Sphingomonadales</taxon>
        <taxon>Sphingomonadaceae</taxon>
        <taxon>Sphingomonas</taxon>
    </lineage>
</organism>
<comment type="subcellular location">
    <subcellularLocation>
        <location evidence="1 9">Cell outer membrane</location>
        <topology evidence="1 9">Multi-pass membrane protein</topology>
    </subcellularLocation>
</comment>
<evidence type="ECO:0000256" key="9">
    <source>
        <dbReference type="PROSITE-ProRule" id="PRU01360"/>
    </source>
</evidence>
<evidence type="ECO:0000256" key="11">
    <source>
        <dbReference type="RuleBase" id="RU003357"/>
    </source>
</evidence>
<evidence type="ECO:0000256" key="10">
    <source>
        <dbReference type="PROSITE-ProRule" id="PRU10144"/>
    </source>
</evidence>
<evidence type="ECO:0000256" key="8">
    <source>
        <dbReference type="ARBA" id="ARBA00023237"/>
    </source>
</evidence>
<keyword evidence="15" id="KW-0675">Receptor</keyword>
<keyword evidence="8 9" id="KW-0998">Cell outer membrane</keyword>
<dbReference type="Gene3D" id="2.40.170.20">
    <property type="entry name" value="TonB-dependent receptor, beta-barrel domain"/>
    <property type="match status" value="1"/>
</dbReference>
<comment type="similarity">
    <text evidence="9 11">Belongs to the TonB-dependent receptor family.</text>
</comment>
<protein>
    <submittedName>
        <fullName evidence="15">TonB-dependent receptor</fullName>
    </submittedName>
</protein>
<evidence type="ECO:0000259" key="14">
    <source>
        <dbReference type="Pfam" id="PF07715"/>
    </source>
</evidence>
<dbReference type="PROSITE" id="PS01156">
    <property type="entry name" value="TONB_DEPENDENT_REC_2"/>
    <property type="match status" value="1"/>
</dbReference>
<name>A0ABT6MWL4_9SPHN</name>
<feature type="region of interest" description="Disordered" evidence="12">
    <location>
        <begin position="721"/>
        <end position="746"/>
    </location>
</feature>
<evidence type="ECO:0000259" key="13">
    <source>
        <dbReference type="Pfam" id="PF00593"/>
    </source>
</evidence>
<dbReference type="InterPro" id="IPR037066">
    <property type="entry name" value="Plug_dom_sf"/>
</dbReference>
<dbReference type="InterPro" id="IPR039426">
    <property type="entry name" value="TonB-dep_rcpt-like"/>
</dbReference>
<dbReference type="PANTHER" id="PTHR30069">
    <property type="entry name" value="TONB-DEPENDENT OUTER MEMBRANE RECEPTOR"/>
    <property type="match status" value="1"/>
</dbReference>
<proteinExistence type="inferred from homology"/>
<feature type="short sequence motif" description="TonB C-terminal box" evidence="10">
    <location>
        <begin position="729"/>
        <end position="746"/>
    </location>
</feature>
<evidence type="ECO:0000256" key="3">
    <source>
        <dbReference type="ARBA" id="ARBA00022452"/>
    </source>
</evidence>
<evidence type="ECO:0000256" key="7">
    <source>
        <dbReference type="ARBA" id="ARBA00023136"/>
    </source>
</evidence>
<keyword evidence="3 9" id="KW-1134">Transmembrane beta strand</keyword>
<dbReference type="Proteomes" id="UP001160625">
    <property type="component" value="Unassembled WGS sequence"/>
</dbReference>
<feature type="compositionally biased region" description="Basic residues" evidence="12">
    <location>
        <begin position="736"/>
        <end position="746"/>
    </location>
</feature>
<keyword evidence="7 9" id="KW-0472">Membrane</keyword>
<keyword evidence="2 9" id="KW-0813">Transport</keyword>
<dbReference type="PROSITE" id="PS52016">
    <property type="entry name" value="TONB_DEPENDENT_REC_3"/>
    <property type="match status" value="1"/>
</dbReference>
<evidence type="ECO:0000256" key="4">
    <source>
        <dbReference type="ARBA" id="ARBA00022692"/>
    </source>
</evidence>
<gene>
    <name evidence="15" type="ORF">QGN17_01465</name>
</gene>
<comment type="caution">
    <text evidence="15">The sequence shown here is derived from an EMBL/GenBank/DDBJ whole genome shotgun (WGS) entry which is preliminary data.</text>
</comment>
<dbReference type="RefSeq" id="WP_281045123.1">
    <property type="nucleotide sequence ID" value="NZ_JARYGZ010000001.1"/>
</dbReference>
<dbReference type="EMBL" id="JARYGZ010000001">
    <property type="protein sequence ID" value="MDH7637387.1"/>
    <property type="molecule type" value="Genomic_DNA"/>
</dbReference>